<dbReference type="InterPro" id="IPR027417">
    <property type="entry name" value="P-loop_NTPase"/>
</dbReference>
<name>A0A9P8KTF3_9HYPO</name>
<keyword evidence="1" id="KW-0677">Repeat</keyword>
<dbReference type="PANTHER" id="PTHR10039">
    <property type="entry name" value="AMELOGENIN"/>
    <property type="match status" value="1"/>
</dbReference>
<keyword evidence="4" id="KW-1185">Reference proteome</keyword>
<dbReference type="InterPro" id="IPR007111">
    <property type="entry name" value="NACHT_NTPase"/>
</dbReference>
<organism evidence="3 4">
    <name type="scientific">Trichoderma semiorbis</name>
    <dbReference type="NCBI Taxonomy" id="1491008"/>
    <lineage>
        <taxon>Eukaryota</taxon>
        <taxon>Fungi</taxon>
        <taxon>Dikarya</taxon>
        <taxon>Ascomycota</taxon>
        <taxon>Pezizomycotina</taxon>
        <taxon>Sordariomycetes</taxon>
        <taxon>Hypocreomycetidae</taxon>
        <taxon>Hypocreales</taxon>
        <taxon>Hypocreaceae</taxon>
        <taxon>Trichoderma</taxon>
    </lineage>
</organism>
<evidence type="ECO:0000259" key="2">
    <source>
        <dbReference type="PROSITE" id="PS50837"/>
    </source>
</evidence>
<reference evidence="3 4" key="1">
    <citation type="submission" date="2021-08" db="EMBL/GenBank/DDBJ databases">
        <title>The highly contiguous genome resource for Trichoderma semiorbis FJ059, a fungal antagonistic to plant pathogens.</title>
        <authorList>
            <person name="Liu T."/>
        </authorList>
    </citation>
    <scope>NUCLEOTIDE SEQUENCE [LARGE SCALE GENOMIC DNA]</scope>
    <source>
        <strain evidence="3 4">FJ059</strain>
    </source>
</reference>
<dbReference type="PANTHER" id="PTHR10039:SF14">
    <property type="entry name" value="NACHT DOMAIN-CONTAINING PROTEIN"/>
    <property type="match status" value="1"/>
</dbReference>
<proteinExistence type="predicted"/>
<dbReference type="PROSITE" id="PS50837">
    <property type="entry name" value="NACHT"/>
    <property type="match status" value="1"/>
</dbReference>
<dbReference type="AlphaFoldDB" id="A0A9P8KTF3"/>
<dbReference type="SUPFAM" id="SSF52540">
    <property type="entry name" value="P-loop containing nucleoside triphosphate hydrolases"/>
    <property type="match status" value="1"/>
</dbReference>
<dbReference type="InterPro" id="IPR056884">
    <property type="entry name" value="NPHP3-like_N"/>
</dbReference>
<dbReference type="Pfam" id="PF24883">
    <property type="entry name" value="NPHP3_N"/>
    <property type="match status" value="1"/>
</dbReference>
<evidence type="ECO:0000313" key="3">
    <source>
        <dbReference type="EMBL" id="KAH0527963.1"/>
    </source>
</evidence>
<dbReference type="Proteomes" id="UP000826573">
    <property type="component" value="Unassembled WGS sequence"/>
</dbReference>
<accession>A0A9P8KTF3</accession>
<comment type="caution">
    <text evidence="3">The sequence shown here is derived from an EMBL/GenBank/DDBJ whole genome shotgun (WGS) entry which is preliminary data.</text>
</comment>
<protein>
    <recommendedName>
        <fullName evidence="2">NACHT domain-containing protein</fullName>
    </recommendedName>
</protein>
<evidence type="ECO:0000313" key="4">
    <source>
        <dbReference type="Proteomes" id="UP000826573"/>
    </source>
</evidence>
<dbReference type="Gene3D" id="3.40.50.300">
    <property type="entry name" value="P-loop containing nucleotide triphosphate hydrolases"/>
    <property type="match status" value="1"/>
</dbReference>
<dbReference type="EMBL" id="JAIMJC010000003">
    <property type="protein sequence ID" value="KAH0527963.1"/>
    <property type="molecule type" value="Genomic_DNA"/>
</dbReference>
<feature type="domain" description="NACHT" evidence="2">
    <location>
        <begin position="82"/>
        <end position="234"/>
    </location>
</feature>
<sequence>MENYSISSNSFKNNVQIHQGNNYYASEPPQSKSDACRNALFLADPIVDRETLKSTKGRRTAGTCEWIRGNKTYQSWLDGDVQCLWITGGPGKGKTMLSIFLTEELERRNQENKSTELLLFYFCTPDEKHSSAIAILRGLIYQLIRQRPNLINHVLSDFESTEKIQETLKSPNALWMILEKLLRAPELGTVFCVLDGLDECEEDSSSLLVEKFYEYFSKSSKPSGMQFKLAIVSRKIDGLDVFPQVKLDPDNNEYVKSDIQNFIAGSVKRLERIRGFDDIRESVEITLLDRAQGTFLWVGFVMEELSRKRTCTQIMET</sequence>
<gene>
    <name evidence="3" type="ORF">TsFJ059_002879</name>
</gene>
<evidence type="ECO:0000256" key="1">
    <source>
        <dbReference type="ARBA" id="ARBA00022737"/>
    </source>
</evidence>